<dbReference type="SUPFAM" id="SSF53067">
    <property type="entry name" value="Actin-like ATPase domain"/>
    <property type="match status" value="1"/>
</dbReference>
<dbReference type="Pfam" id="PF00022">
    <property type="entry name" value="Actin"/>
    <property type="match status" value="1"/>
</dbReference>
<dbReference type="Proteomes" id="UP001443914">
    <property type="component" value="Unassembled WGS sequence"/>
</dbReference>
<evidence type="ECO:0008006" key="3">
    <source>
        <dbReference type="Google" id="ProtNLM"/>
    </source>
</evidence>
<proteinExistence type="predicted"/>
<name>A0AAW1HGH9_SAPOF</name>
<protein>
    <recommendedName>
        <fullName evidence="3">Actin</fullName>
    </recommendedName>
</protein>
<accession>A0AAW1HGH9</accession>
<evidence type="ECO:0000313" key="2">
    <source>
        <dbReference type="Proteomes" id="UP001443914"/>
    </source>
</evidence>
<organism evidence="1 2">
    <name type="scientific">Saponaria officinalis</name>
    <name type="common">Common soapwort</name>
    <name type="synonym">Lychnis saponaria</name>
    <dbReference type="NCBI Taxonomy" id="3572"/>
    <lineage>
        <taxon>Eukaryota</taxon>
        <taxon>Viridiplantae</taxon>
        <taxon>Streptophyta</taxon>
        <taxon>Embryophyta</taxon>
        <taxon>Tracheophyta</taxon>
        <taxon>Spermatophyta</taxon>
        <taxon>Magnoliopsida</taxon>
        <taxon>eudicotyledons</taxon>
        <taxon>Gunneridae</taxon>
        <taxon>Pentapetalae</taxon>
        <taxon>Caryophyllales</taxon>
        <taxon>Caryophyllaceae</taxon>
        <taxon>Caryophylleae</taxon>
        <taxon>Saponaria</taxon>
    </lineage>
</organism>
<dbReference type="EMBL" id="JBDFQZ010000011">
    <property type="protein sequence ID" value="KAK9675440.1"/>
    <property type="molecule type" value="Genomic_DNA"/>
</dbReference>
<dbReference type="Gene3D" id="3.30.420.40">
    <property type="match status" value="1"/>
</dbReference>
<gene>
    <name evidence="1" type="ORF">RND81_11G007300</name>
</gene>
<keyword evidence="2" id="KW-1185">Reference proteome</keyword>
<dbReference type="InterPro" id="IPR004000">
    <property type="entry name" value="Actin"/>
</dbReference>
<dbReference type="PANTHER" id="PTHR11937">
    <property type="entry name" value="ACTIN"/>
    <property type="match status" value="1"/>
</dbReference>
<dbReference type="AlphaFoldDB" id="A0AAW1HGH9"/>
<evidence type="ECO:0000313" key="1">
    <source>
        <dbReference type="EMBL" id="KAK9675440.1"/>
    </source>
</evidence>
<sequence length="90" mass="9853">MFLKILTRINLTETIKPQYTIGGESFTCLEVLLSPKIDGQMITIGGESFRCPGVLFQPSFIGTEAAGIHETTCNSIMKCDLDIKKDLGVI</sequence>
<comment type="caution">
    <text evidence="1">The sequence shown here is derived from an EMBL/GenBank/DDBJ whole genome shotgun (WGS) entry which is preliminary data.</text>
</comment>
<dbReference type="InterPro" id="IPR043129">
    <property type="entry name" value="ATPase_NBD"/>
</dbReference>
<dbReference type="Gene3D" id="3.90.640.10">
    <property type="entry name" value="Actin, Chain A, domain 4"/>
    <property type="match status" value="1"/>
</dbReference>
<reference evidence="1" key="1">
    <citation type="submission" date="2024-03" db="EMBL/GenBank/DDBJ databases">
        <title>WGS assembly of Saponaria officinalis var. Norfolk2.</title>
        <authorList>
            <person name="Jenkins J."/>
            <person name="Shu S."/>
            <person name="Grimwood J."/>
            <person name="Barry K."/>
            <person name="Goodstein D."/>
            <person name="Schmutz J."/>
            <person name="Leebens-Mack J."/>
            <person name="Osbourn A."/>
        </authorList>
    </citation>
    <scope>NUCLEOTIDE SEQUENCE [LARGE SCALE GENOMIC DNA]</scope>
    <source>
        <strain evidence="1">JIC</strain>
    </source>
</reference>